<feature type="chain" id="PRO_5004283526" evidence="2">
    <location>
        <begin position="22"/>
        <end position="159"/>
    </location>
</feature>
<sequence length="159" mass="17340">MKFSIPTNPVILLLIVFLLNACGNQTSPTDISVSPTPTPTVSPTENVEENKTESHGGQGGQVIEMGDYHLELLSIKEAGGFHLDFYLQKGVDHSPITNAIVTGKVQLPDGTQQDINFKYSDQDKHYTALLSTQVPGDYKLAILSDINGEKVNGRFSFSF</sequence>
<evidence type="ECO:0000256" key="1">
    <source>
        <dbReference type="SAM" id="MobiDB-lite"/>
    </source>
</evidence>
<keyword evidence="2" id="KW-0732">Signal</keyword>
<keyword evidence="3" id="KW-0614">Plasmid</keyword>
<dbReference type="KEGG" id="syn:slr6044"/>
<feature type="compositionally biased region" description="Low complexity" evidence="1">
    <location>
        <begin position="28"/>
        <end position="44"/>
    </location>
</feature>
<evidence type="ECO:0000313" key="4">
    <source>
        <dbReference type="Proteomes" id="UP000001425"/>
    </source>
</evidence>
<evidence type="ECO:0000313" key="3">
    <source>
        <dbReference type="EMBL" id="BAD02101.1"/>
    </source>
</evidence>
<dbReference type="AlphaFoldDB" id="Q6YRW0"/>
<feature type="signal peptide" evidence="2">
    <location>
        <begin position="1"/>
        <end position="21"/>
    </location>
</feature>
<reference evidence="3 4" key="1">
    <citation type="journal article" date="2003" name="DNA Res.">
        <title>Structural analysis of four large plasmids harboring in a unicellular cyanobacterium, Synechocystis sp. PCC 6803.</title>
        <authorList>
            <person name="Kaneko T."/>
            <person name="Nakamura Y."/>
            <person name="Sasamoto S."/>
            <person name="Watanabe A."/>
            <person name="Kohara M."/>
            <person name="Matsumoto M."/>
            <person name="Shimpo S."/>
            <person name="Yamada M."/>
            <person name="Tabata S."/>
        </authorList>
    </citation>
    <scope>NUCLEOTIDE SEQUENCE [LARGE SCALE GENOMIC DNA]</scope>
    <source>
        <strain evidence="4">ATCC 27184 / PCC 6803 / Kazusa</strain>
    </source>
</reference>
<evidence type="ECO:0000256" key="2">
    <source>
        <dbReference type="SAM" id="SignalP"/>
    </source>
</evidence>
<gene>
    <name evidence="3" type="ordered locus">slr6044</name>
</gene>
<protein>
    <submittedName>
        <fullName evidence="3">Slr6044 protein</fullName>
    </submittedName>
</protein>
<keyword evidence="4" id="KW-1185">Reference proteome</keyword>
<organism evidence="3 4">
    <name type="scientific">Synechocystis sp. (strain ATCC 27184 / PCC 6803 / Kazusa)</name>
    <dbReference type="NCBI Taxonomy" id="1111708"/>
    <lineage>
        <taxon>Bacteria</taxon>
        <taxon>Bacillati</taxon>
        <taxon>Cyanobacteriota</taxon>
        <taxon>Cyanophyceae</taxon>
        <taxon>Synechococcales</taxon>
        <taxon>Merismopediaceae</taxon>
        <taxon>Synechocystis</taxon>
    </lineage>
</organism>
<dbReference type="Proteomes" id="UP000001425">
    <property type="component" value="Plasmid pSYSX"/>
</dbReference>
<proteinExistence type="predicted"/>
<dbReference type="InParanoid" id="Q6YRW0"/>
<dbReference type="EMBL" id="AP006585">
    <property type="protein sequence ID" value="BAD02101.1"/>
    <property type="molecule type" value="Genomic_DNA"/>
</dbReference>
<dbReference type="EnsemblBacteria" id="BAD02101">
    <property type="protein sequence ID" value="BAD02101"/>
    <property type="gene ID" value="BAD02101"/>
</dbReference>
<name>Q6YRW0_SYNY3</name>
<accession>Q6YRW0</accession>
<feature type="region of interest" description="Disordered" evidence="1">
    <location>
        <begin position="28"/>
        <end position="60"/>
    </location>
</feature>
<geneLocation type="plasmid" evidence="3 4">
    <name>pSYSX</name>
</geneLocation>